<dbReference type="GO" id="GO:0030687">
    <property type="term" value="C:preribosome, large subunit precursor"/>
    <property type="evidence" value="ECO:0007669"/>
    <property type="project" value="TreeGrafter"/>
</dbReference>
<dbReference type="GO" id="GO:0000055">
    <property type="term" value="P:ribosomal large subunit export from nucleus"/>
    <property type="evidence" value="ECO:0007669"/>
    <property type="project" value="TreeGrafter"/>
</dbReference>
<feature type="domain" description="Carboxylesterase type B" evidence="4">
    <location>
        <begin position="90"/>
        <end position="170"/>
    </location>
</feature>
<dbReference type="PANTHER" id="PTHR48103:SF2">
    <property type="entry name" value="MIDASIN"/>
    <property type="match status" value="1"/>
</dbReference>
<dbReference type="GO" id="GO:0005524">
    <property type="term" value="F:ATP binding"/>
    <property type="evidence" value="ECO:0007669"/>
    <property type="project" value="UniProtKB-KW"/>
</dbReference>
<sequence length="303" mass="33258">MLRAACGLSCSARYKGTSFISLDTLELSKMATWKQYNGYLHKSISTPQLGLALRLALLLFLGGKKTQLLGLAQRLALLLFLGGKKPQLQESVALASRTDLVVVAPKYRLNMSEFFTANSSEEPGMLLQRQALDWLRACISSCCGHTGSTALQEYDSGASSHGSHLLNRASLSVLEGLNACLDYRAEVFVPELNRSFMVGRSRFFGCQNPHQKGGAMRGLPHSFLNRFVQLGLEPLNRDDLLTLVRYLHPALPEDTLSCMVLFNEKVSACCALFLTASGNCCVHSQCDGIGYRTCGKQKRHQAC</sequence>
<dbReference type="AlphaFoldDB" id="A0AAQ4DAL6"/>
<keyword evidence="2" id="KW-0067">ATP-binding</keyword>
<dbReference type="GO" id="GO:0005634">
    <property type="term" value="C:nucleus"/>
    <property type="evidence" value="ECO:0007669"/>
    <property type="project" value="TreeGrafter"/>
</dbReference>
<protein>
    <recommendedName>
        <fullName evidence="4">Carboxylesterase type B domain-containing protein</fullName>
    </recommendedName>
</protein>
<reference evidence="5 6" key="1">
    <citation type="journal article" date="2023" name="Arcadia Sci">
        <title>De novo assembly of a long-read Amblyomma americanum tick genome.</title>
        <authorList>
            <person name="Chou S."/>
            <person name="Poskanzer K.E."/>
            <person name="Rollins M."/>
            <person name="Thuy-Boun P.S."/>
        </authorList>
    </citation>
    <scope>NUCLEOTIDE SEQUENCE [LARGE SCALE GENOMIC DNA]</scope>
    <source>
        <strain evidence="5">F_SG_1</strain>
        <tissue evidence="5">Salivary glands</tissue>
    </source>
</reference>
<name>A0AAQ4DAL6_AMBAM</name>
<organism evidence="5 6">
    <name type="scientific">Amblyomma americanum</name>
    <name type="common">Lone star tick</name>
    <dbReference type="NCBI Taxonomy" id="6943"/>
    <lineage>
        <taxon>Eukaryota</taxon>
        <taxon>Metazoa</taxon>
        <taxon>Ecdysozoa</taxon>
        <taxon>Arthropoda</taxon>
        <taxon>Chelicerata</taxon>
        <taxon>Arachnida</taxon>
        <taxon>Acari</taxon>
        <taxon>Parasitiformes</taxon>
        <taxon>Ixodida</taxon>
        <taxon>Ixodoidea</taxon>
        <taxon>Ixodidae</taxon>
        <taxon>Amblyomminae</taxon>
        <taxon>Amblyomma</taxon>
    </lineage>
</organism>
<dbReference type="PANTHER" id="PTHR48103">
    <property type="entry name" value="MIDASIN-RELATED"/>
    <property type="match status" value="1"/>
</dbReference>
<dbReference type="InterPro" id="IPR002018">
    <property type="entry name" value="CarbesteraseB"/>
</dbReference>
<evidence type="ECO:0000256" key="2">
    <source>
        <dbReference type="ARBA" id="ARBA00022840"/>
    </source>
</evidence>
<evidence type="ECO:0000256" key="1">
    <source>
        <dbReference type="ARBA" id="ARBA00022741"/>
    </source>
</evidence>
<accession>A0AAQ4DAL6</accession>
<dbReference type="Gene3D" id="3.40.50.1820">
    <property type="entry name" value="alpha/beta hydrolase"/>
    <property type="match status" value="1"/>
</dbReference>
<evidence type="ECO:0000313" key="5">
    <source>
        <dbReference type="EMBL" id="KAK8759506.1"/>
    </source>
</evidence>
<keyword evidence="6" id="KW-1185">Reference proteome</keyword>
<dbReference type="Gene3D" id="3.40.50.300">
    <property type="entry name" value="P-loop containing nucleotide triphosphate hydrolases"/>
    <property type="match status" value="1"/>
</dbReference>
<evidence type="ECO:0000313" key="6">
    <source>
        <dbReference type="Proteomes" id="UP001321473"/>
    </source>
</evidence>
<gene>
    <name evidence="5" type="ORF">V5799_002863</name>
</gene>
<dbReference type="Proteomes" id="UP001321473">
    <property type="component" value="Unassembled WGS sequence"/>
</dbReference>
<comment type="caution">
    <text evidence="5">The sequence shown here is derived from an EMBL/GenBank/DDBJ whole genome shotgun (WGS) entry which is preliminary data.</text>
</comment>
<evidence type="ECO:0000259" key="4">
    <source>
        <dbReference type="Pfam" id="PF00135"/>
    </source>
</evidence>
<dbReference type="Pfam" id="PF00135">
    <property type="entry name" value="COesterase"/>
    <property type="match status" value="1"/>
</dbReference>
<dbReference type="GO" id="GO:0000027">
    <property type="term" value="P:ribosomal large subunit assembly"/>
    <property type="evidence" value="ECO:0007669"/>
    <property type="project" value="TreeGrafter"/>
</dbReference>
<evidence type="ECO:0000256" key="3">
    <source>
        <dbReference type="ARBA" id="ARBA00023180"/>
    </source>
</evidence>
<dbReference type="SUPFAM" id="SSF53474">
    <property type="entry name" value="alpha/beta-Hydrolases"/>
    <property type="match status" value="1"/>
</dbReference>
<dbReference type="InterPro" id="IPR029058">
    <property type="entry name" value="AB_hydrolase_fold"/>
</dbReference>
<dbReference type="InterPro" id="IPR027417">
    <property type="entry name" value="P-loop_NTPase"/>
</dbReference>
<keyword evidence="3" id="KW-0325">Glycoprotein</keyword>
<dbReference type="EMBL" id="JARKHS020032971">
    <property type="protein sequence ID" value="KAK8759506.1"/>
    <property type="molecule type" value="Genomic_DNA"/>
</dbReference>
<keyword evidence="1" id="KW-0547">Nucleotide-binding</keyword>
<proteinExistence type="predicted"/>